<keyword evidence="1" id="KW-1133">Transmembrane helix</keyword>
<evidence type="ECO:0000313" key="3">
    <source>
        <dbReference type="RefSeq" id="XP_002132560.2"/>
    </source>
</evidence>
<proteinExistence type="predicted"/>
<reference evidence="3" key="1">
    <citation type="submission" date="2025-08" db="UniProtKB">
        <authorList>
            <consortium name="RefSeq"/>
        </authorList>
    </citation>
    <scope>IDENTIFICATION</scope>
    <source>
        <strain evidence="3">MV-25-SWS-2005</strain>
        <tissue evidence="3">Whole body</tissue>
    </source>
</reference>
<dbReference type="AlphaFoldDB" id="A0A6I8UXE0"/>
<keyword evidence="1" id="KW-0812">Transmembrane</keyword>
<evidence type="ECO:0000256" key="1">
    <source>
        <dbReference type="SAM" id="Phobius"/>
    </source>
</evidence>
<dbReference type="KEGG" id="dpo:6902823"/>
<sequence>MYKLSVFDSDLMRFIFHPFPFGRAKNEYTIWKIAYPKGNLLKHFSDLKTCNYCTPGLFPYVFWLVLLLSLVGVGCTMSQMLRLWVCRECELRMWRSREFHVFAAAILRRARMMGCWIKLMTWVSLIVGATTVQPQLIRPWILYNSFMMAAEIVFWVHEVLSGQIQLELHSILTLVLPCLYILMVKCVQEVFELSVKRGLESLVRVA</sequence>
<gene>
    <name evidence="3" type="primary">LOC6902823</name>
</gene>
<dbReference type="InParanoid" id="A0A6I8UXE0"/>
<feature type="transmembrane region" description="Helical" evidence="1">
    <location>
        <begin position="61"/>
        <end position="85"/>
    </location>
</feature>
<name>A0A6I8UXE0_DROPS</name>
<protein>
    <submittedName>
        <fullName evidence="3">Uncharacterized protein</fullName>
    </submittedName>
</protein>
<organism evidence="2 3">
    <name type="scientific">Drosophila pseudoobscura pseudoobscura</name>
    <name type="common">Fruit fly</name>
    <dbReference type="NCBI Taxonomy" id="46245"/>
    <lineage>
        <taxon>Eukaryota</taxon>
        <taxon>Metazoa</taxon>
        <taxon>Ecdysozoa</taxon>
        <taxon>Arthropoda</taxon>
        <taxon>Hexapoda</taxon>
        <taxon>Insecta</taxon>
        <taxon>Pterygota</taxon>
        <taxon>Neoptera</taxon>
        <taxon>Endopterygota</taxon>
        <taxon>Diptera</taxon>
        <taxon>Brachycera</taxon>
        <taxon>Muscomorpha</taxon>
        <taxon>Ephydroidea</taxon>
        <taxon>Drosophilidae</taxon>
        <taxon>Drosophila</taxon>
        <taxon>Sophophora</taxon>
    </lineage>
</organism>
<dbReference type="ExpressionAtlas" id="A0A6I8UXE0">
    <property type="expression patterns" value="baseline"/>
</dbReference>
<keyword evidence="1" id="KW-0472">Membrane</keyword>
<evidence type="ECO:0000313" key="2">
    <source>
        <dbReference type="Proteomes" id="UP000001819"/>
    </source>
</evidence>
<accession>A0A6I8UXE0</accession>
<feature type="transmembrane region" description="Helical" evidence="1">
    <location>
        <begin position="115"/>
        <end position="134"/>
    </location>
</feature>
<keyword evidence="2" id="KW-1185">Reference proteome</keyword>
<dbReference type="Proteomes" id="UP000001819">
    <property type="component" value="Chromosome 4"/>
</dbReference>
<dbReference type="RefSeq" id="XP_002132560.2">
    <property type="nucleotide sequence ID" value="XM_002132524.3"/>
</dbReference>